<dbReference type="InterPro" id="IPR043129">
    <property type="entry name" value="ATPase_NBD"/>
</dbReference>
<dbReference type="PANTHER" id="PTHR43190:SF3">
    <property type="entry name" value="N-ACETYL-D-GLUCOSAMINE KINASE"/>
    <property type="match status" value="1"/>
</dbReference>
<evidence type="ECO:0000259" key="1">
    <source>
        <dbReference type="Pfam" id="PF01869"/>
    </source>
</evidence>
<comment type="caution">
    <text evidence="2">The sequence shown here is derived from an EMBL/GenBank/DDBJ whole genome shotgun (WGS) entry which is preliminary data.</text>
</comment>
<keyword evidence="3" id="KW-1185">Reference proteome</keyword>
<dbReference type="Proteomes" id="UP001209076">
    <property type="component" value="Unassembled WGS sequence"/>
</dbReference>
<dbReference type="Pfam" id="PF01869">
    <property type="entry name" value="BcrAD_BadFG"/>
    <property type="match status" value="1"/>
</dbReference>
<dbReference type="PANTHER" id="PTHR43190">
    <property type="entry name" value="N-ACETYL-D-GLUCOSAMINE KINASE"/>
    <property type="match status" value="1"/>
</dbReference>
<dbReference type="SUPFAM" id="SSF53067">
    <property type="entry name" value="Actin-like ATPase domain"/>
    <property type="match status" value="1"/>
</dbReference>
<evidence type="ECO:0000313" key="3">
    <source>
        <dbReference type="Proteomes" id="UP001209076"/>
    </source>
</evidence>
<feature type="domain" description="ATPase BadF/BadG/BcrA/BcrD type" evidence="1">
    <location>
        <begin position="4"/>
        <end position="163"/>
    </location>
</feature>
<accession>A0ABT2PUU5</accession>
<sequence length="203" mass="22393">MENALASGLFEDEGIVLISGTGMVAYGKNKFSETHKAGGLGYKEGDLGSAYDLGLKAIQAASRALDNRYDMTPFTKEVIETLRFNISNDVIDFMEVNRENRTFIASLAPIVTKHGDLGDEYAKEICDSAVDELVLAVCAVQRRLQFEHPQLVIVGTLGNDTHYFRNTLFSKLMVSMPELEVFSPKLEPNLAACNLSLNNSVFF</sequence>
<protein>
    <recommendedName>
        <fullName evidence="1">ATPase BadF/BadG/BcrA/BcrD type domain-containing protein</fullName>
    </recommendedName>
</protein>
<dbReference type="InterPro" id="IPR002731">
    <property type="entry name" value="ATPase_BadF"/>
</dbReference>
<organism evidence="2 3">
    <name type="scientific">Paracholeplasma vituli</name>
    <dbReference type="NCBI Taxonomy" id="69473"/>
    <lineage>
        <taxon>Bacteria</taxon>
        <taxon>Bacillati</taxon>
        <taxon>Mycoplasmatota</taxon>
        <taxon>Mollicutes</taxon>
        <taxon>Acholeplasmatales</taxon>
        <taxon>Acholeplasmataceae</taxon>
        <taxon>Paracholeplasma</taxon>
    </lineage>
</organism>
<name>A0ABT2PUU5_9MOLU</name>
<dbReference type="EMBL" id="JAOEGN010000001">
    <property type="protein sequence ID" value="MCU0104104.1"/>
    <property type="molecule type" value="Genomic_DNA"/>
</dbReference>
<gene>
    <name evidence="2" type="ORF">N7603_00320</name>
</gene>
<dbReference type="InterPro" id="IPR052519">
    <property type="entry name" value="Euk-type_GlcNAc_Kinase"/>
</dbReference>
<proteinExistence type="predicted"/>
<dbReference type="Gene3D" id="3.30.420.40">
    <property type="match status" value="1"/>
</dbReference>
<evidence type="ECO:0000313" key="2">
    <source>
        <dbReference type="EMBL" id="MCU0104104.1"/>
    </source>
</evidence>
<reference evidence="3" key="1">
    <citation type="submission" date="2023-07" db="EMBL/GenBank/DDBJ databases">
        <title>Novel Mycoplasma species identified in domestic and wild animals.</title>
        <authorList>
            <person name="Volokhov D.V."/>
            <person name="Furtak V.A."/>
            <person name="Zagorodnyaya T.A."/>
        </authorList>
    </citation>
    <scope>NUCLEOTIDE SEQUENCE [LARGE SCALE GENOMIC DNA]</scope>
    <source>
        <strain evidence="3">92-19</strain>
    </source>
</reference>